<keyword evidence="1" id="KW-0472">Membrane</keyword>
<evidence type="ECO:0000256" key="1">
    <source>
        <dbReference type="SAM" id="Phobius"/>
    </source>
</evidence>
<proteinExistence type="predicted"/>
<dbReference type="RefSeq" id="WP_115469145.1">
    <property type="nucleotide sequence ID" value="NZ_QKRA01000009.1"/>
</dbReference>
<organism evidence="2 3">
    <name type="scientific">Marinomonas piezotolerans</name>
    <dbReference type="NCBI Taxonomy" id="2213058"/>
    <lineage>
        <taxon>Bacteria</taxon>
        <taxon>Pseudomonadati</taxon>
        <taxon>Pseudomonadota</taxon>
        <taxon>Gammaproteobacteria</taxon>
        <taxon>Oceanospirillales</taxon>
        <taxon>Oceanospirillaceae</taxon>
        <taxon>Marinomonas</taxon>
    </lineage>
</organism>
<comment type="caution">
    <text evidence="2">The sequence shown here is derived from an EMBL/GenBank/DDBJ whole genome shotgun (WGS) entry which is preliminary data.</text>
</comment>
<keyword evidence="1" id="KW-1133">Transmembrane helix</keyword>
<keyword evidence="1" id="KW-0812">Transmembrane</keyword>
<evidence type="ECO:0008006" key="4">
    <source>
        <dbReference type="Google" id="ProtNLM"/>
    </source>
</evidence>
<name>A0A370U5Z1_9GAMM</name>
<feature type="transmembrane region" description="Helical" evidence="1">
    <location>
        <begin position="44"/>
        <end position="60"/>
    </location>
</feature>
<dbReference type="OrthoDB" id="582407at2"/>
<feature type="transmembrane region" description="Helical" evidence="1">
    <location>
        <begin position="92"/>
        <end position="111"/>
    </location>
</feature>
<evidence type="ECO:0000313" key="3">
    <source>
        <dbReference type="Proteomes" id="UP000254326"/>
    </source>
</evidence>
<reference evidence="2 3" key="1">
    <citation type="submission" date="2018-06" db="EMBL/GenBank/DDBJ databases">
        <title>Marinomonas sp. YLB-05 draft genome sequence.</title>
        <authorList>
            <person name="Yu L."/>
            <person name="Tang X."/>
        </authorList>
    </citation>
    <scope>NUCLEOTIDE SEQUENCE [LARGE SCALE GENOMIC DNA]</scope>
    <source>
        <strain evidence="2 3">YLB-05</strain>
    </source>
</reference>
<gene>
    <name evidence="2" type="ORF">DN730_15965</name>
</gene>
<evidence type="ECO:0000313" key="2">
    <source>
        <dbReference type="EMBL" id="RDL43194.1"/>
    </source>
</evidence>
<dbReference type="AlphaFoldDB" id="A0A370U5Z1"/>
<sequence>MHRFNWVFSHHTQFLGFAFGALLISAATLTPADHLPPVSGSDKLHHIIGFGGWALMCMFGPSKRFFLFLAIIIAWGGAIELIQPYVNRYGEWLDFYADAFGALLTIPLHLLMRRFCQRGIDTA</sequence>
<feature type="transmembrane region" description="Helical" evidence="1">
    <location>
        <begin position="12"/>
        <end position="32"/>
    </location>
</feature>
<dbReference type="EMBL" id="QKRA01000009">
    <property type="protein sequence ID" value="RDL43194.1"/>
    <property type="molecule type" value="Genomic_DNA"/>
</dbReference>
<accession>A0A370U5Z1</accession>
<feature type="transmembrane region" description="Helical" evidence="1">
    <location>
        <begin position="65"/>
        <end position="86"/>
    </location>
</feature>
<keyword evidence="3" id="KW-1185">Reference proteome</keyword>
<dbReference type="Proteomes" id="UP000254326">
    <property type="component" value="Unassembled WGS sequence"/>
</dbReference>
<protein>
    <recommendedName>
        <fullName evidence="4">VanZ-like domain-containing protein</fullName>
    </recommendedName>
</protein>